<proteinExistence type="predicted"/>
<protein>
    <submittedName>
        <fullName evidence="1">Esterase</fullName>
    </submittedName>
</protein>
<evidence type="ECO:0000313" key="1">
    <source>
        <dbReference type="EMBL" id="NLF54437.1"/>
    </source>
</evidence>
<accession>A0A7X7LW23</accession>
<dbReference type="EMBL" id="JAAYYV010000221">
    <property type="protein sequence ID" value="NLF54437.1"/>
    <property type="molecule type" value="Genomic_DNA"/>
</dbReference>
<dbReference type="AlphaFoldDB" id="A0A7X7LW23"/>
<sequence>AGSHVCDYRAVDAGGREVRAQRLVEVVDPAAPALRCVSVRASPLAHLGAGRARAGGWFFSRALAGADRQDIGYAWDWWSVVALHEGEAGRWHAHRPPVCER</sequence>
<dbReference type="Proteomes" id="UP000536534">
    <property type="component" value="Unassembled WGS sequence"/>
</dbReference>
<gene>
    <name evidence="1" type="ORF">GX576_08605</name>
</gene>
<organism evidence="1 2">
    <name type="scientific">Thauera phenolivorans</name>
    <dbReference type="NCBI Taxonomy" id="1792543"/>
    <lineage>
        <taxon>Bacteria</taxon>
        <taxon>Pseudomonadati</taxon>
        <taxon>Pseudomonadota</taxon>
        <taxon>Betaproteobacteria</taxon>
        <taxon>Rhodocyclales</taxon>
        <taxon>Zoogloeaceae</taxon>
        <taxon>Thauera</taxon>
    </lineage>
</organism>
<reference evidence="1 2" key="1">
    <citation type="journal article" date="2020" name="Biotechnol. Biofuels">
        <title>New insights from the biogas microbiome by comprehensive genome-resolved metagenomics of nearly 1600 species originating from multiple anaerobic digesters.</title>
        <authorList>
            <person name="Campanaro S."/>
            <person name="Treu L."/>
            <person name="Rodriguez-R L.M."/>
            <person name="Kovalovszki A."/>
            <person name="Ziels R.M."/>
            <person name="Maus I."/>
            <person name="Zhu X."/>
            <person name="Kougias P.G."/>
            <person name="Basile A."/>
            <person name="Luo G."/>
            <person name="Schluter A."/>
            <person name="Konstantinidis K.T."/>
            <person name="Angelidaki I."/>
        </authorList>
    </citation>
    <scope>NUCLEOTIDE SEQUENCE [LARGE SCALE GENOMIC DNA]</scope>
    <source>
        <strain evidence="1">AS06rmzACSIP_256</strain>
    </source>
</reference>
<name>A0A7X7LW23_9RHOO</name>
<feature type="non-terminal residue" evidence="1">
    <location>
        <position position="1"/>
    </location>
</feature>
<evidence type="ECO:0000313" key="2">
    <source>
        <dbReference type="Proteomes" id="UP000536534"/>
    </source>
</evidence>
<comment type="caution">
    <text evidence="1">The sequence shown here is derived from an EMBL/GenBank/DDBJ whole genome shotgun (WGS) entry which is preliminary data.</text>
</comment>